<comment type="similarity">
    <text evidence="2 14 16">Belongs to the thiolase-like superfamily. Beta-ketoacyl-ACP synthases family.</text>
</comment>
<dbReference type="GO" id="GO:0030497">
    <property type="term" value="P:fatty acid elongation"/>
    <property type="evidence" value="ECO:0007669"/>
    <property type="project" value="UniProtKB-ARBA"/>
</dbReference>
<sequence>MSRSDVVVTGLGATTPLGGDVASTWDAMLAGRSGVGPLTQEWAAQLPVRIAAQLAVDPSEVLDRVKMRRLDRSEAIAIIAARQAWADAGLADSGLDGERLAVSVGSGIGGATTLLAQDDILEASGPRRVSPHTIPMLMPNGPAAWVGLELGAKAGVHTVASACATGAEAIALGLDIIRSGRADVVVAGGTEAVIHALPIAGFASMRAMSTRNDEPERASRPWDTGRDGFVLGEGAGVLVLERAEHAAARGARVYARLAGAGITSDAYDIVQPHAEGEGAIRAIKKAIADADIAREDIVHVNAHATSTPVGDMLEIGALRAALGDHPVLTATKSMTGHLLGAAGALESIATILSIRDGVVPPTINLDDPDAGLDMDVAAHKARHLEIPAALNNAFGFGGHNVALVFTRP</sequence>
<dbReference type="Pfam" id="PF02801">
    <property type="entry name" value="Ketoacyl-synt_C"/>
    <property type="match status" value="1"/>
</dbReference>
<proteinExistence type="inferred from homology"/>
<dbReference type="PATRIC" id="fig|47853.6.peg.4759"/>
<keyword evidence="7" id="KW-0276">Fatty acid metabolism</keyword>
<evidence type="ECO:0000256" key="11">
    <source>
        <dbReference type="ARBA" id="ARBA00024006"/>
    </source>
</evidence>
<dbReference type="EMBL" id="JXSX01000003">
    <property type="protein sequence ID" value="KIR60694.1"/>
    <property type="molecule type" value="Genomic_DNA"/>
</dbReference>
<dbReference type="Pfam" id="PF00109">
    <property type="entry name" value="ketoacyl-synt"/>
    <property type="match status" value="1"/>
</dbReference>
<evidence type="ECO:0000256" key="1">
    <source>
        <dbReference type="ARBA" id="ARBA00005194"/>
    </source>
</evidence>
<evidence type="ECO:0000256" key="14">
    <source>
        <dbReference type="PIRNR" id="PIRNR000447"/>
    </source>
</evidence>
<comment type="function">
    <text evidence="11 14">Involved in the type II fatty acid elongation cycle. Catalyzes the elongation of a wide range of acyl-ACP by the addition of two carbons from malonyl-ACP to an acyl acceptor. Can efficiently catalyze the conversion of palmitoleoyl-ACP (cis-hexadec-9-enoyl-ACP) to cis-vaccenoyl-ACP (cis-octadec-11-enoyl-ACP), an essential step in the thermal regulation of fatty acid composition.</text>
</comment>
<reference evidence="18 19" key="1">
    <citation type="submission" date="2015-01" db="EMBL/GenBank/DDBJ databases">
        <title>Sequencing and annotation of Micromonospora carbonacea strain JXNU-1 genome.</title>
        <authorList>
            <person name="Long Z."/>
            <person name="Huang Y."/>
            <person name="Jiang Y."/>
        </authorList>
    </citation>
    <scope>NUCLEOTIDE SEQUENCE [LARGE SCALE GENOMIC DNA]</scope>
    <source>
        <strain evidence="18 19">JXNU-1</strain>
    </source>
</reference>
<comment type="caution">
    <text evidence="18">The sequence shown here is derived from an EMBL/GenBank/DDBJ whole genome shotgun (WGS) entry which is preliminary data.</text>
</comment>
<dbReference type="AlphaFoldDB" id="A0A0D0WPG1"/>
<comment type="catalytic activity">
    <reaction evidence="13 14">
        <text>a fatty acyl-[ACP] + malonyl-[ACP] + H(+) = a 3-oxoacyl-[ACP] + holo-[ACP] + CO2</text>
        <dbReference type="Rhea" id="RHEA:22836"/>
        <dbReference type="Rhea" id="RHEA-COMP:9623"/>
        <dbReference type="Rhea" id="RHEA-COMP:9685"/>
        <dbReference type="Rhea" id="RHEA-COMP:9916"/>
        <dbReference type="Rhea" id="RHEA-COMP:14125"/>
        <dbReference type="ChEBI" id="CHEBI:15378"/>
        <dbReference type="ChEBI" id="CHEBI:16526"/>
        <dbReference type="ChEBI" id="CHEBI:64479"/>
        <dbReference type="ChEBI" id="CHEBI:78449"/>
        <dbReference type="ChEBI" id="CHEBI:78776"/>
        <dbReference type="ChEBI" id="CHEBI:138651"/>
    </reaction>
</comment>
<feature type="domain" description="Ketosynthase family 3 (KS3)" evidence="17">
    <location>
        <begin position="3"/>
        <end position="407"/>
    </location>
</feature>
<dbReference type="PIRSF" id="PIRSF000447">
    <property type="entry name" value="KAS_II"/>
    <property type="match status" value="1"/>
</dbReference>
<evidence type="ECO:0000256" key="9">
    <source>
        <dbReference type="ARBA" id="ARBA00023160"/>
    </source>
</evidence>
<dbReference type="RefSeq" id="WP_043966965.1">
    <property type="nucleotide sequence ID" value="NZ_JBEZEN010000018.1"/>
</dbReference>
<feature type="active site" description="For beta-ketoacyl synthase activity" evidence="15">
    <location>
        <position position="163"/>
    </location>
</feature>
<dbReference type="InterPro" id="IPR016039">
    <property type="entry name" value="Thiolase-like"/>
</dbReference>
<evidence type="ECO:0000256" key="10">
    <source>
        <dbReference type="ARBA" id="ARBA00023315"/>
    </source>
</evidence>
<evidence type="ECO:0000256" key="16">
    <source>
        <dbReference type="RuleBase" id="RU003694"/>
    </source>
</evidence>
<dbReference type="NCBIfam" id="TIGR03150">
    <property type="entry name" value="fabF"/>
    <property type="match status" value="1"/>
</dbReference>
<dbReference type="SMART" id="SM00825">
    <property type="entry name" value="PKS_KS"/>
    <property type="match status" value="1"/>
</dbReference>
<dbReference type="PANTHER" id="PTHR11712">
    <property type="entry name" value="POLYKETIDE SYNTHASE-RELATED"/>
    <property type="match status" value="1"/>
</dbReference>
<dbReference type="FunFam" id="3.40.47.10:FF:000018">
    <property type="entry name" value="3-oxoacyl-[acyl-carrier-protein] synthase 2"/>
    <property type="match status" value="1"/>
</dbReference>
<dbReference type="NCBIfam" id="NF005589">
    <property type="entry name" value="PRK07314.1"/>
    <property type="match status" value="1"/>
</dbReference>
<comment type="catalytic activity">
    <reaction evidence="12 14">
        <text>(9Z)-hexadecenoyl-[ACP] + malonyl-[ACP] + H(+) = 3-oxo-(11Z)-octadecenoyl-[ACP] + holo-[ACP] + CO2</text>
        <dbReference type="Rhea" id="RHEA:55040"/>
        <dbReference type="Rhea" id="RHEA-COMP:9623"/>
        <dbReference type="Rhea" id="RHEA-COMP:9685"/>
        <dbReference type="Rhea" id="RHEA-COMP:10800"/>
        <dbReference type="Rhea" id="RHEA-COMP:14074"/>
        <dbReference type="ChEBI" id="CHEBI:15378"/>
        <dbReference type="ChEBI" id="CHEBI:16526"/>
        <dbReference type="ChEBI" id="CHEBI:64479"/>
        <dbReference type="ChEBI" id="CHEBI:78449"/>
        <dbReference type="ChEBI" id="CHEBI:83989"/>
        <dbReference type="ChEBI" id="CHEBI:138538"/>
        <dbReference type="EC" id="2.3.1.179"/>
    </reaction>
</comment>
<evidence type="ECO:0000256" key="2">
    <source>
        <dbReference type="ARBA" id="ARBA00008467"/>
    </source>
</evidence>
<dbReference type="GO" id="GO:0005829">
    <property type="term" value="C:cytosol"/>
    <property type="evidence" value="ECO:0007669"/>
    <property type="project" value="TreeGrafter"/>
</dbReference>
<keyword evidence="10 14" id="KW-0012">Acyltransferase</keyword>
<keyword evidence="5 14" id="KW-0444">Lipid biosynthesis</keyword>
<evidence type="ECO:0000313" key="19">
    <source>
        <dbReference type="Proteomes" id="UP000032254"/>
    </source>
</evidence>
<dbReference type="Proteomes" id="UP000032254">
    <property type="component" value="Unassembled WGS sequence"/>
</dbReference>
<keyword evidence="19" id="KW-1185">Reference proteome</keyword>
<evidence type="ECO:0000259" key="17">
    <source>
        <dbReference type="PROSITE" id="PS52004"/>
    </source>
</evidence>
<accession>A0A0D0WPG1</accession>
<evidence type="ECO:0000313" key="18">
    <source>
        <dbReference type="EMBL" id="KIR60694.1"/>
    </source>
</evidence>
<evidence type="ECO:0000256" key="6">
    <source>
        <dbReference type="ARBA" id="ARBA00022679"/>
    </source>
</evidence>
<dbReference type="PROSITE" id="PS52004">
    <property type="entry name" value="KS3_2"/>
    <property type="match status" value="1"/>
</dbReference>
<organism evidence="18 19">
    <name type="scientific">Micromonospora haikouensis</name>
    <dbReference type="NCBI Taxonomy" id="686309"/>
    <lineage>
        <taxon>Bacteria</taxon>
        <taxon>Bacillati</taxon>
        <taxon>Actinomycetota</taxon>
        <taxon>Actinomycetes</taxon>
        <taxon>Micromonosporales</taxon>
        <taxon>Micromonosporaceae</taxon>
        <taxon>Micromonospora</taxon>
    </lineage>
</organism>
<dbReference type="UniPathway" id="UPA00094"/>
<protein>
    <recommendedName>
        <fullName evidence="4 14">3-oxoacyl-[acyl-carrier-protein] synthase 2</fullName>
        <ecNumber evidence="3 14">2.3.1.179</ecNumber>
    </recommendedName>
</protein>
<evidence type="ECO:0000256" key="8">
    <source>
        <dbReference type="ARBA" id="ARBA00023098"/>
    </source>
</evidence>
<comment type="pathway">
    <text evidence="1 14">Lipid metabolism; fatty acid biosynthesis.</text>
</comment>
<dbReference type="OrthoDB" id="9808669at2"/>
<keyword evidence="9 14" id="KW-0275">Fatty acid biosynthesis</keyword>
<name>A0A0D0WPG1_9ACTN</name>
<dbReference type="InterPro" id="IPR014030">
    <property type="entry name" value="Ketoacyl_synth_N"/>
</dbReference>
<evidence type="ECO:0000256" key="3">
    <source>
        <dbReference type="ARBA" id="ARBA00012356"/>
    </source>
</evidence>
<evidence type="ECO:0000256" key="13">
    <source>
        <dbReference type="ARBA" id="ARBA00047659"/>
    </source>
</evidence>
<evidence type="ECO:0000256" key="15">
    <source>
        <dbReference type="PIRSR" id="PIRSR000447-1"/>
    </source>
</evidence>
<evidence type="ECO:0000256" key="5">
    <source>
        <dbReference type="ARBA" id="ARBA00022516"/>
    </source>
</evidence>
<dbReference type="Gene3D" id="3.40.47.10">
    <property type="match status" value="1"/>
</dbReference>
<dbReference type="PANTHER" id="PTHR11712:SF336">
    <property type="entry name" value="3-OXOACYL-[ACYL-CARRIER-PROTEIN] SYNTHASE, MITOCHONDRIAL"/>
    <property type="match status" value="1"/>
</dbReference>
<dbReference type="InterPro" id="IPR014031">
    <property type="entry name" value="Ketoacyl_synth_C"/>
</dbReference>
<dbReference type="InterPro" id="IPR017568">
    <property type="entry name" value="3-oxoacyl-ACP_synth-2"/>
</dbReference>
<evidence type="ECO:0000256" key="12">
    <source>
        <dbReference type="ARBA" id="ARBA00047318"/>
    </source>
</evidence>
<dbReference type="InterPro" id="IPR020841">
    <property type="entry name" value="PKS_Beta-ketoAc_synthase_dom"/>
</dbReference>
<keyword evidence="8" id="KW-0443">Lipid metabolism</keyword>
<dbReference type="GO" id="GO:0004315">
    <property type="term" value="F:3-oxoacyl-[acyl-carrier-protein] synthase activity"/>
    <property type="evidence" value="ECO:0007669"/>
    <property type="project" value="UniProtKB-UniRule"/>
</dbReference>
<keyword evidence="6 14" id="KW-0808">Transferase</keyword>
<gene>
    <name evidence="18" type="ORF">TK50_22735</name>
</gene>
<dbReference type="InterPro" id="IPR000794">
    <property type="entry name" value="Beta-ketoacyl_synthase"/>
</dbReference>
<dbReference type="GeneID" id="301306866"/>
<evidence type="ECO:0000256" key="7">
    <source>
        <dbReference type="ARBA" id="ARBA00022832"/>
    </source>
</evidence>
<evidence type="ECO:0000256" key="4">
    <source>
        <dbReference type="ARBA" id="ARBA00014657"/>
    </source>
</evidence>
<dbReference type="EC" id="2.3.1.179" evidence="3 14"/>
<dbReference type="CDD" id="cd00834">
    <property type="entry name" value="KAS_I_II"/>
    <property type="match status" value="1"/>
</dbReference>
<dbReference type="FunFam" id="3.40.47.10:FF:000029">
    <property type="entry name" value="3-oxoacyl-[acyl-carrier-protein] synthase 1"/>
    <property type="match status" value="1"/>
</dbReference>
<dbReference type="SUPFAM" id="SSF53901">
    <property type="entry name" value="Thiolase-like"/>
    <property type="match status" value="2"/>
</dbReference>